<feature type="transmembrane region" description="Helical" evidence="6">
    <location>
        <begin position="279"/>
        <end position="298"/>
    </location>
</feature>
<accession>A0ABN1H393</accession>
<dbReference type="PROSITE" id="PS50156">
    <property type="entry name" value="SSD"/>
    <property type="match status" value="1"/>
</dbReference>
<proteinExistence type="predicted"/>
<dbReference type="InterPro" id="IPR004869">
    <property type="entry name" value="MMPL_dom"/>
</dbReference>
<keyword evidence="4 6" id="KW-1133">Transmembrane helix</keyword>
<evidence type="ECO:0000256" key="3">
    <source>
        <dbReference type="ARBA" id="ARBA00022692"/>
    </source>
</evidence>
<keyword evidence="5 6" id="KW-0472">Membrane</keyword>
<name>A0ABN1H393_9ACTN</name>
<dbReference type="InterPro" id="IPR000731">
    <property type="entry name" value="SSD"/>
</dbReference>
<evidence type="ECO:0000256" key="4">
    <source>
        <dbReference type="ARBA" id="ARBA00022989"/>
    </source>
</evidence>
<sequence length="738" mass="76872">MKTHGGVAARLGGWSARHRKSAIAGWLLFVVFATLLGGMVGQKELADHEIGAGDSARAERILAESGIENPASELVLLHSVEPDGWRAAAGELTGKLRELAQVASIDETLPSADGRDGLVRFDLAGDYDTAVEEKNAQPVFDVVDAVIAGHPELEVHRVGDATVESWFTEIIAKDFAKAEWTAVPLALGILLVAFGALVAAVIPVLLAVTAFVAALGLLGVVSQLVPVEEATASVMLLMGLAVGVDYAMFYLRREREERAAGRDAETALAIAAQTSGHSVLVSGLTVMAAMAGMFFTGLSLFEGFAAGTITVVCVAMLGSVTVLPAVLSLLGDRVEAGRPASWARKLTRRPARTPSGRGGRWVGTVLKPVTGRPKAAVGLGVGALILLALPAVTMNTEELDVEQQAPGAPIAVAYGELTRAFPTGPLPAQVVVKVADPADPRVDQALAAFRDRVGASDSFGQPVEVTTHQDQGIVTIDVPLAGDGGDDISKAALNELRNEVVPDTLGAAALGEGAEAYVGGMLASSVDFDHQLRKGLIPVLLGLGLITFAVMAFAFRSWVVGATSLVLNLLSVGAAFGVMTAVFQHGWGAGLFGTQGVGAIEAWIPMFALVILFGLSTDYHVFVVSRIREAVEDGIDTTAAVRHGITRTAGVVTSAAAIMVAVFAVFATLSMMDFKQMGVGLAAAVAIDATLIRIVLLPAVMTLLGDRNWGRRRPVRPVAPVVGEVLDPVYGQPVSLTR</sequence>
<evidence type="ECO:0000256" key="5">
    <source>
        <dbReference type="ARBA" id="ARBA00023136"/>
    </source>
</evidence>
<keyword evidence="3 6" id="KW-0812">Transmembrane</keyword>
<dbReference type="Proteomes" id="UP001500957">
    <property type="component" value="Unassembled WGS sequence"/>
</dbReference>
<gene>
    <name evidence="8" type="ORF">GCM10009547_33460</name>
</gene>
<comment type="subcellular location">
    <subcellularLocation>
        <location evidence="1">Cell membrane</location>
        <topology evidence="1">Multi-pass membrane protein</topology>
    </subcellularLocation>
</comment>
<dbReference type="RefSeq" id="WP_344606801.1">
    <property type="nucleotide sequence ID" value="NZ_BAAAHE010000028.1"/>
</dbReference>
<dbReference type="PANTHER" id="PTHR33406">
    <property type="entry name" value="MEMBRANE PROTEIN MJ1562-RELATED"/>
    <property type="match status" value="1"/>
</dbReference>
<feature type="transmembrane region" description="Helical" evidence="6">
    <location>
        <begin position="645"/>
        <end position="669"/>
    </location>
</feature>
<evidence type="ECO:0000256" key="1">
    <source>
        <dbReference type="ARBA" id="ARBA00004651"/>
    </source>
</evidence>
<organism evidence="8 9">
    <name type="scientific">Sporichthya brevicatena</name>
    <dbReference type="NCBI Taxonomy" id="171442"/>
    <lineage>
        <taxon>Bacteria</taxon>
        <taxon>Bacillati</taxon>
        <taxon>Actinomycetota</taxon>
        <taxon>Actinomycetes</taxon>
        <taxon>Sporichthyales</taxon>
        <taxon>Sporichthyaceae</taxon>
        <taxon>Sporichthya</taxon>
    </lineage>
</organism>
<dbReference type="PANTHER" id="PTHR33406:SF13">
    <property type="entry name" value="MEMBRANE PROTEIN YDFJ"/>
    <property type="match status" value="1"/>
</dbReference>
<dbReference type="InterPro" id="IPR050545">
    <property type="entry name" value="Mycobact_MmpL"/>
</dbReference>
<feature type="domain" description="SSD" evidence="7">
    <location>
        <begin position="198"/>
        <end position="329"/>
    </location>
</feature>
<evidence type="ECO:0000256" key="6">
    <source>
        <dbReference type="SAM" id="Phobius"/>
    </source>
</evidence>
<feature type="transmembrane region" description="Helical" evidence="6">
    <location>
        <begin position="562"/>
        <end position="583"/>
    </location>
</feature>
<keyword evidence="2" id="KW-1003">Cell membrane</keyword>
<feature type="transmembrane region" description="Helical" evidence="6">
    <location>
        <begin position="230"/>
        <end position="251"/>
    </location>
</feature>
<feature type="transmembrane region" description="Helical" evidence="6">
    <location>
        <begin position="603"/>
        <end position="624"/>
    </location>
</feature>
<comment type="caution">
    <text evidence="8">The sequence shown here is derived from an EMBL/GenBank/DDBJ whole genome shotgun (WGS) entry which is preliminary data.</text>
</comment>
<reference evidence="8 9" key="1">
    <citation type="journal article" date="2019" name="Int. J. Syst. Evol. Microbiol.">
        <title>The Global Catalogue of Microorganisms (GCM) 10K type strain sequencing project: providing services to taxonomists for standard genome sequencing and annotation.</title>
        <authorList>
            <consortium name="The Broad Institute Genomics Platform"/>
            <consortium name="The Broad Institute Genome Sequencing Center for Infectious Disease"/>
            <person name="Wu L."/>
            <person name="Ma J."/>
        </authorList>
    </citation>
    <scope>NUCLEOTIDE SEQUENCE [LARGE SCALE GENOMIC DNA]</scope>
    <source>
        <strain evidence="8 9">JCM 10671</strain>
    </source>
</reference>
<feature type="transmembrane region" description="Helical" evidence="6">
    <location>
        <begin position="375"/>
        <end position="393"/>
    </location>
</feature>
<evidence type="ECO:0000259" key="7">
    <source>
        <dbReference type="PROSITE" id="PS50156"/>
    </source>
</evidence>
<protein>
    <submittedName>
        <fullName evidence="8">MMPL family transporter</fullName>
    </submittedName>
</protein>
<evidence type="ECO:0000313" key="8">
    <source>
        <dbReference type="EMBL" id="GAA0627227.1"/>
    </source>
</evidence>
<feature type="transmembrane region" description="Helical" evidence="6">
    <location>
        <begin position="23"/>
        <end position="41"/>
    </location>
</feature>
<dbReference type="EMBL" id="BAAAHE010000028">
    <property type="protein sequence ID" value="GAA0627227.1"/>
    <property type="molecule type" value="Genomic_DNA"/>
</dbReference>
<feature type="transmembrane region" description="Helical" evidence="6">
    <location>
        <begin position="185"/>
        <end position="218"/>
    </location>
</feature>
<keyword evidence="9" id="KW-1185">Reference proteome</keyword>
<feature type="transmembrane region" description="Helical" evidence="6">
    <location>
        <begin position="681"/>
        <end position="704"/>
    </location>
</feature>
<feature type="transmembrane region" description="Helical" evidence="6">
    <location>
        <begin position="304"/>
        <end position="330"/>
    </location>
</feature>
<feature type="transmembrane region" description="Helical" evidence="6">
    <location>
        <begin position="535"/>
        <end position="555"/>
    </location>
</feature>
<evidence type="ECO:0000256" key="2">
    <source>
        <dbReference type="ARBA" id="ARBA00022475"/>
    </source>
</evidence>
<dbReference type="Pfam" id="PF03176">
    <property type="entry name" value="MMPL"/>
    <property type="match status" value="2"/>
</dbReference>
<dbReference type="SUPFAM" id="SSF82866">
    <property type="entry name" value="Multidrug efflux transporter AcrB transmembrane domain"/>
    <property type="match status" value="2"/>
</dbReference>
<evidence type="ECO:0000313" key="9">
    <source>
        <dbReference type="Proteomes" id="UP001500957"/>
    </source>
</evidence>
<dbReference type="Gene3D" id="1.20.1640.10">
    <property type="entry name" value="Multidrug efflux transporter AcrB transmembrane domain"/>
    <property type="match status" value="2"/>
</dbReference>